<feature type="region of interest" description="Disordered" evidence="6">
    <location>
        <begin position="87"/>
        <end position="151"/>
    </location>
</feature>
<feature type="compositionally biased region" description="Polar residues" evidence="6">
    <location>
        <begin position="541"/>
        <end position="556"/>
    </location>
</feature>
<feature type="region of interest" description="Disordered" evidence="6">
    <location>
        <begin position="2376"/>
        <end position="2398"/>
    </location>
</feature>
<comment type="subcellular location">
    <subcellularLocation>
        <location evidence="1">Membrane</location>
        <topology evidence="1">Lipid-anchor</topology>
    </subcellularLocation>
</comment>
<feature type="region of interest" description="Disordered" evidence="6">
    <location>
        <begin position="1209"/>
        <end position="1237"/>
    </location>
</feature>
<feature type="region of interest" description="Disordered" evidence="6">
    <location>
        <begin position="2253"/>
        <end position="2282"/>
    </location>
</feature>
<evidence type="ECO:0000313" key="8">
    <source>
        <dbReference type="Ensembl" id="ENSVKKP00000028079.1"/>
    </source>
</evidence>
<dbReference type="GO" id="GO:0005737">
    <property type="term" value="C:cytoplasm"/>
    <property type="evidence" value="ECO:0007669"/>
    <property type="project" value="TreeGrafter"/>
</dbReference>
<gene>
    <name evidence="8" type="primary">AKAP12</name>
</gene>
<reference evidence="8" key="1">
    <citation type="submission" date="2025-08" db="UniProtKB">
        <authorList>
            <consortium name="Ensembl"/>
        </authorList>
    </citation>
    <scope>IDENTIFICATION</scope>
</reference>
<evidence type="ECO:0000256" key="4">
    <source>
        <dbReference type="ARBA" id="ARBA00023136"/>
    </source>
</evidence>
<organism evidence="8 9">
    <name type="scientific">Varanus komodoensis</name>
    <name type="common">Komodo dragon</name>
    <dbReference type="NCBI Taxonomy" id="61221"/>
    <lineage>
        <taxon>Eukaryota</taxon>
        <taxon>Metazoa</taxon>
        <taxon>Chordata</taxon>
        <taxon>Craniata</taxon>
        <taxon>Vertebrata</taxon>
        <taxon>Euteleostomi</taxon>
        <taxon>Lepidosauria</taxon>
        <taxon>Squamata</taxon>
        <taxon>Bifurcata</taxon>
        <taxon>Unidentata</taxon>
        <taxon>Episquamata</taxon>
        <taxon>Toxicofera</taxon>
        <taxon>Anguimorpha</taxon>
        <taxon>Paleoanguimorpha</taxon>
        <taxon>Varanoidea</taxon>
        <taxon>Varanidae</taxon>
        <taxon>Varanus</taxon>
    </lineage>
</organism>
<feature type="compositionally biased region" description="Basic and acidic residues" evidence="6">
    <location>
        <begin position="294"/>
        <end position="369"/>
    </location>
</feature>
<feature type="domain" description="A kinase-anchoring proteins AKAP-5 and AKAP-12 calmodulin (CaM)-binding" evidence="7">
    <location>
        <begin position="665"/>
        <end position="685"/>
    </location>
</feature>
<dbReference type="GO" id="GO:0007165">
    <property type="term" value="P:signal transduction"/>
    <property type="evidence" value="ECO:0007669"/>
    <property type="project" value="TreeGrafter"/>
</dbReference>
<feature type="compositionally biased region" description="Polar residues" evidence="6">
    <location>
        <begin position="605"/>
        <end position="616"/>
    </location>
</feature>
<dbReference type="GO" id="GO:0090036">
    <property type="term" value="P:regulation of protein kinase C signaling"/>
    <property type="evidence" value="ECO:0007669"/>
    <property type="project" value="InterPro"/>
</dbReference>
<feature type="compositionally biased region" description="Basic and acidic residues" evidence="6">
    <location>
        <begin position="1865"/>
        <end position="1877"/>
    </location>
</feature>
<dbReference type="GO" id="GO:0010739">
    <property type="term" value="P:positive regulation of protein kinase A signaling"/>
    <property type="evidence" value="ECO:0007669"/>
    <property type="project" value="InterPro"/>
</dbReference>
<feature type="compositionally biased region" description="Basic and acidic residues" evidence="6">
    <location>
        <begin position="683"/>
        <end position="697"/>
    </location>
</feature>
<dbReference type="GO" id="GO:0005516">
    <property type="term" value="F:calmodulin binding"/>
    <property type="evidence" value="ECO:0007669"/>
    <property type="project" value="UniProtKB-KW"/>
</dbReference>
<keyword evidence="4" id="KW-0472">Membrane</keyword>
<feature type="compositionally biased region" description="Polar residues" evidence="6">
    <location>
        <begin position="49"/>
        <end position="58"/>
    </location>
</feature>
<dbReference type="PROSITE" id="PS51893">
    <property type="entry name" value="AKAP_CAM_BD"/>
    <property type="match status" value="3"/>
</dbReference>
<feature type="compositionally biased region" description="Basic and acidic residues" evidence="6">
    <location>
        <begin position="852"/>
        <end position="863"/>
    </location>
</feature>
<name>A0A8D2LWS0_VARKO</name>
<feature type="compositionally biased region" description="Basic and acidic residues" evidence="6">
    <location>
        <begin position="453"/>
        <end position="466"/>
    </location>
</feature>
<dbReference type="GO" id="GO:0016020">
    <property type="term" value="C:membrane"/>
    <property type="evidence" value="ECO:0007669"/>
    <property type="project" value="UniProtKB-SubCell"/>
</dbReference>
<feature type="region of interest" description="Disordered" evidence="6">
    <location>
        <begin position="2432"/>
        <end position="2544"/>
    </location>
</feature>
<feature type="compositionally biased region" description="Basic and acidic residues" evidence="6">
    <location>
        <begin position="95"/>
        <end position="135"/>
    </location>
</feature>
<feature type="compositionally biased region" description="Polar residues" evidence="6">
    <location>
        <begin position="788"/>
        <end position="809"/>
    </location>
</feature>
<feature type="compositionally biased region" description="Basic and acidic residues" evidence="6">
    <location>
        <begin position="2260"/>
        <end position="2269"/>
    </location>
</feature>
<dbReference type="Proteomes" id="UP000694545">
    <property type="component" value="Unplaced"/>
</dbReference>
<feature type="compositionally biased region" description="Basic and acidic residues" evidence="6">
    <location>
        <begin position="2432"/>
        <end position="2447"/>
    </location>
</feature>
<feature type="compositionally biased region" description="Low complexity" evidence="6">
    <location>
        <begin position="574"/>
        <end position="587"/>
    </location>
</feature>
<evidence type="ECO:0000256" key="2">
    <source>
        <dbReference type="ARBA" id="ARBA00022553"/>
    </source>
</evidence>
<keyword evidence="9" id="KW-1185">Reference proteome</keyword>
<feature type="region of interest" description="Disordered" evidence="6">
    <location>
        <begin position="539"/>
        <end position="905"/>
    </location>
</feature>
<dbReference type="CTD" id="9590"/>
<keyword evidence="5" id="KW-0449">Lipoprotein</keyword>
<feature type="domain" description="A kinase-anchoring proteins AKAP-5 and AKAP-12 calmodulin (CaM)-binding" evidence="7">
    <location>
        <begin position="816"/>
        <end position="836"/>
    </location>
</feature>
<evidence type="ECO:0000256" key="5">
    <source>
        <dbReference type="ARBA" id="ARBA00023288"/>
    </source>
</evidence>
<feature type="compositionally biased region" description="Low complexity" evidence="6">
    <location>
        <begin position="27"/>
        <end position="37"/>
    </location>
</feature>
<dbReference type="PANTHER" id="PTHR23209">
    <property type="entry name" value="A-KINASE ANCHOR PROTEIN 12"/>
    <property type="match status" value="1"/>
</dbReference>
<dbReference type="GO" id="GO:0051018">
    <property type="term" value="F:protein kinase A binding"/>
    <property type="evidence" value="ECO:0007669"/>
    <property type="project" value="InterPro"/>
</dbReference>
<feature type="compositionally biased region" description="Basic and acidic residues" evidence="6">
    <location>
        <begin position="1738"/>
        <end position="1749"/>
    </location>
</feature>
<feature type="region of interest" description="Disordered" evidence="6">
    <location>
        <begin position="288"/>
        <end position="389"/>
    </location>
</feature>
<sequence>MGAGSSAEQRSPQDGATAAGESQPGSPEEQTPTAAEPEQPEDPAKLLQKNGQISSINGITEEQVELNLKPEELKGQQEEVVITDVGQRETTNVILKEESAENMEPKLPESVDKTDVSDEQKDTQDADKHLPLSEEKTEELEQPSESPSNDVGFKKVFKLVGFKFTVRKDKTEKVEPVQLLNVKADDTEVASDGAGDYKEIKIETVEESTRSEGPHGVEKSEQETQTEQIKEGTSPEKVIESSTEAGSKETEMKSNGSKSPESPTSPLTSETASPLRKFFTHGWAGFRKKTSFRKPKEEETQAIEKEKQEKEAIKEDTTLKEELEKEKPIPEKSKSEASVDTSYEKVEKETEKREETKMIDASTETHQEEAITPAELLSVEESDESLNKDSKISLKETIALASEEKLEPEQVCIRDVEQSTLSSSEKKPELAAHLTDEVIDKQTDQSSPTSPLEVKRVEEHVEDKTEPNAPLAIEFLDEKPTDMNIDVSTAVKKEEPKITKKELVLEQLVGTDAELQRGQPTEEQLKVKEILPEIVKEQVKQTELTEAATSKPSEGFTNEVELLSSQEKAKMQGSPLKKLFTSTSLKKLSVKKHKGKREEAKSGETAEQMQQLSDSAESPEDPRGESSASSPEEATESVEKVADAAQITETEEGSTSDIEKKRESITPWASFKKMVTPKKRVRRLSESDKEDELEKPKSATLSSTESAPCEEQDTKENGEEQKLEKSTEEPKRKVDTSVSWEALICVGSSKKRTRKSSSSDEEIGQRFAQEVQKIDEGASNKEIAPDMTFTSSQESDQGQGNSSPEQAGSPSEGEGVSTWESFKRLVTPRRKSKTKMEERNEEYAMAASLEHSTSDGDSGKEESWVSFKKLMPGRRKKKSDGIPEHAPVQEAGEEMVEANDDDSDIPAVVPLSEYEAAEQEKCEAPKMTQDEILKKTSAQSTEKSEGTLIVEQSSEGLVHAITVTVVEGERAIMSIDERSPSWISAAMTESIEHASEDEEKLTEQVSETGIVEETVVISKLMPEIREDASGESIISEIEITSEAITAREEASGVEEATEVSCAEETTEMVSAVSRLSESPDTTEIATPVQEPEESSQNLEQLNKHTQEILQEVAERVTLSDEVQVIGESMSEIVIQSVSVEKVGQEITVILTEPPLKEAELAESSLKEEEPEKTDMQIDEDTESHLSKAEIKESVLKEVMKKSDDVCMKVEDSSKETISLDRTDEIRPPKVEQEVVERPEEIIEKQTVEEISEEEEFVIVTVSPEEEPEVGDIVGKEPVPSVKMENEEYCSTNIVQEVKMDLEKTPQVGIPKAVVAEADDSAKTTCEEKPLLSQECDDVVTITSDTRAEQRETGAIELKKALSQNEVKELEAPIQNAVTKDSDLGTAEDAALGLETSTEEVAVETHVSNKDPEVSVESLEIEMHVQKKEPEAQLPELDNSVVNGEPEPLLLETQIHAEIIEKEMPIRKEVDIDQQNLETMVCIQKIETNALTEKQEGKSHIQSVEAKVLAEKEELKDVEFPTERAEMESAMEDEAYVKETEEQAFAEKARAKLDVKALTEKVDLATDAGKKEAEFARTMIEEETSIKKLESEAFMEKMEGEVPVERAEAEVLIEKADATGYVDVPTDKADAKLEAELTAEKVDVEVPSEQTDAKLDEEVPAVKMDMESHAEKDSEVAKEKSDVEVPAEKTDVEHSTEEAKMEFSVEKAEAEVFTGSTEVESSKKKTGVVVFAEKVDTKMDAKASSEKVAEEVPADQSEEMMETEAITKLTEPKEILQTTEDEVRFQSQVEDITKSLATCIEVTSAETSVHIDSEQASVASDRDGIPVQTEKQDVVLSLKPKSSDAVFTEDPSKSGVKTDLSALEQKSSEDILTEERSPIKISAPKQDEEDPTQTYGKFTLESQCIEVIADEVREKKDLKDAALEGSKCAEEAETPVQKEIMSPPVKTDMVMVKSIDTAASGGPVQEEKEDACPLESTYTEADTVEDTVQSKAAVDSMKKELGMVETESTGTVITEATKTEGGGDLTSCSGFIEHAVSNAILDNKGDSSLPDLKSEGQEAGLNGIAEQIETCPETLPLETDHPLSESTAASDTCQKRQAPSEKVLIMKTEKTSKNAELAGGDILCAVPPQQKIDAEQQEAVTTGILEKESYTAYKSSGTATAAALEEQVIAEDVILMAAPTGTLQSFLEKPKETVFQTIQQVSCAHSGPGTQDFDAMAVSSSDKADSVVDEQVLQAGRCSTDDLVQRHAFDAIPKMQLQKSKSSEESEKKVTSPQRSPSLTHTEFQKDVVQSVTIESQSTKIVLKIIQNAVDKLEETEEPAFTSKQQSDPCLIDVTKSEILEDIQTGQQFPVKGREEKHQVIEQSITMLKQSAEKQETFKTVEEMPLISDKTEDGGSCGSKKTEIDLKTIEDMSGTVPTLMQVPGSVNEVVKETGLQKENGKQKLHSEMDTTVPTETQRDTLEGTGSEDLSKESVDEVGQPKLKDVEAGQTVQIQEQLIDQQTHMKRKEDHSPSTGFVETHTEKDVNKQDYTSSESPQLKSELTES</sequence>
<feature type="compositionally biased region" description="Basic and acidic residues" evidence="6">
    <location>
        <begin position="1663"/>
        <end position="1706"/>
    </location>
</feature>
<dbReference type="GeneID" id="123019658"/>
<feature type="compositionally biased region" description="Polar residues" evidence="6">
    <location>
        <begin position="1"/>
        <end position="14"/>
    </location>
</feature>
<feature type="region of interest" description="Disordered" evidence="6">
    <location>
        <begin position="1738"/>
        <end position="1761"/>
    </location>
</feature>
<keyword evidence="3" id="KW-0112">Calmodulin-binding</keyword>
<evidence type="ECO:0000313" key="9">
    <source>
        <dbReference type="Proteomes" id="UP000694545"/>
    </source>
</evidence>
<dbReference type="Ensembl" id="ENSVKKT00000028753.1">
    <property type="protein sequence ID" value="ENSVKKP00000028079.1"/>
    <property type="gene ID" value="ENSVKKG00000018195.1"/>
</dbReference>
<accession>A0A8D2LWS0</accession>
<feature type="compositionally biased region" description="Acidic residues" evidence="6">
    <location>
        <begin position="891"/>
        <end position="904"/>
    </location>
</feature>
<feature type="compositionally biased region" description="Basic and acidic residues" evidence="6">
    <location>
        <begin position="1160"/>
        <end position="1175"/>
    </location>
</feature>
<feature type="compositionally biased region" description="Basic and acidic residues" evidence="6">
    <location>
        <begin position="195"/>
        <end position="239"/>
    </location>
</feature>
<feature type="compositionally biased region" description="Basic and acidic residues" evidence="6">
    <location>
        <begin position="424"/>
        <end position="443"/>
    </location>
</feature>
<protein>
    <submittedName>
        <fullName evidence="8">A-kinase anchoring protein 12</fullName>
    </submittedName>
</protein>
<evidence type="ECO:0000256" key="3">
    <source>
        <dbReference type="ARBA" id="ARBA00022860"/>
    </source>
</evidence>
<dbReference type="KEGG" id="vko:123019658"/>
<reference evidence="8" key="2">
    <citation type="submission" date="2025-09" db="UniProtKB">
        <authorList>
            <consortium name="Ensembl"/>
        </authorList>
    </citation>
    <scope>IDENTIFICATION</scope>
</reference>
<keyword evidence="2" id="KW-0597">Phosphoprotein</keyword>
<dbReference type="InterPro" id="IPR001573">
    <property type="entry name" value="AKAP_WSK"/>
</dbReference>
<feature type="compositionally biased region" description="Polar residues" evidence="6">
    <location>
        <begin position="2488"/>
        <end position="2500"/>
    </location>
</feature>
<feature type="compositionally biased region" description="Polar residues" evidence="6">
    <location>
        <begin position="2270"/>
        <end position="2282"/>
    </location>
</feature>
<feature type="region of interest" description="Disordered" evidence="6">
    <location>
        <begin position="1"/>
        <end position="58"/>
    </location>
</feature>
<feature type="region of interest" description="Disordered" evidence="6">
    <location>
        <begin position="185"/>
        <end position="276"/>
    </location>
</feature>
<evidence type="ECO:0000259" key="7">
    <source>
        <dbReference type="PROSITE" id="PS51893"/>
    </source>
</evidence>
<dbReference type="OrthoDB" id="8931760at2759"/>
<feature type="compositionally biased region" description="Low complexity" evidence="6">
    <location>
        <begin position="257"/>
        <end position="275"/>
    </location>
</feature>
<feature type="region of interest" description="Disordered" evidence="6">
    <location>
        <begin position="417"/>
        <end position="469"/>
    </location>
</feature>
<feature type="region of interest" description="Disordered" evidence="6">
    <location>
        <begin position="1840"/>
        <end position="1896"/>
    </location>
</feature>
<proteinExistence type="predicted"/>
<dbReference type="OMA" id="VNDDMLD"/>
<dbReference type="PANTHER" id="PTHR23209:SF4">
    <property type="entry name" value="A-KINASE ANCHOR PROTEIN 12"/>
    <property type="match status" value="1"/>
</dbReference>
<feature type="compositionally biased region" description="Acidic residues" evidence="6">
    <location>
        <begin position="1751"/>
        <end position="1761"/>
    </location>
</feature>
<evidence type="ECO:0000256" key="6">
    <source>
        <dbReference type="SAM" id="MobiDB-lite"/>
    </source>
</evidence>
<feature type="region of interest" description="Disordered" evidence="6">
    <location>
        <begin position="1160"/>
        <end position="1189"/>
    </location>
</feature>
<feature type="region of interest" description="Disordered" evidence="6">
    <location>
        <begin position="1641"/>
        <end position="1706"/>
    </location>
</feature>
<evidence type="ECO:0000256" key="1">
    <source>
        <dbReference type="ARBA" id="ARBA00004635"/>
    </source>
</evidence>
<dbReference type="InterPro" id="IPR028540">
    <property type="entry name" value="AKAP12"/>
</dbReference>
<dbReference type="Pfam" id="PF03832">
    <property type="entry name" value="WSK"/>
    <property type="match status" value="3"/>
</dbReference>
<feature type="domain" description="A kinase-anchoring proteins AKAP-5 and AKAP-12 calmodulin (CaM)-binding" evidence="7">
    <location>
        <begin position="861"/>
        <end position="881"/>
    </location>
</feature>
<dbReference type="RefSeq" id="XP_044278642.1">
    <property type="nucleotide sequence ID" value="XM_044422707.1"/>
</dbReference>
<feature type="compositionally biased region" description="Basic and acidic residues" evidence="6">
    <location>
        <begin position="712"/>
        <end position="735"/>
    </location>
</feature>
<feature type="compositionally biased region" description="Polar residues" evidence="6">
    <location>
        <begin position="2527"/>
        <end position="2544"/>
    </location>
</feature>